<dbReference type="Proteomes" id="UP000541535">
    <property type="component" value="Unassembled WGS sequence"/>
</dbReference>
<protein>
    <recommendedName>
        <fullName evidence="5">DUF4148 domain-containing protein</fullName>
    </recommendedName>
</protein>
<evidence type="ECO:0000256" key="1">
    <source>
        <dbReference type="SAM" id="MobiDB-lite"/>
    </source>
</evidence>
<dbReference type="EMBL" id="JACHXD010000015">
    <property type="protein sequence ID" value="MBB3121308.1"/>
    <property type="molecule type" value="Genomic_DNA"/>
</dbReference>
<keyword evidence="4" id="KW-1185">Reference proteome</keyword>
<sequence>MNKPAATSKRTGEAHLRRRLPAAALALACSLTAVAAWANGPTDPPGNQPRREESRPAPRESRETRDRRWGDYEQRAEEQRRAMQENVNNAEMNRRVGRMTADEKRDLRRQIQETGQELYAIPPRR</sequence>
<feature type="region of interest" description="Disordered" evidence="1">
    <location>
        <begin position="37"/>
        <end position="125"/>
    </location>
</feature>
<organism evidence="3 4">
    <name type="scientific">Pseudoduganella violacea</name>
    <dbReference type="NCBI Taxonomy" id="1715466"/>
    <lineage>
        <taxon>Bacteria</taxon>
        <taxon>Pseudomonadati</taxon>
        <taxon>Pseudomonadota</taxon>
        <taxon>Betaproteobacteria</taxon>
        <taxon>Burkholderiales</taxon>
        <taxon>Oxalobacteraceae</taxon>
        <taxon>Telluria group</taxon>
        <taxon>Pseudoduganella</taxon>
    </lineage>
</organism>
<accession>A0A7W5BE73</accession>
<feature type="compositionally biased region" description="Basic and acidic residues" evidence="1">
    <location>
        <begin position="100"/>
        <end position="111"/>
    </location>
</feature>
<comment type="caution">
    <text evidence="3">The sequence shown here is derived from an EMBL/GenBank/DDBJ whole genome shotgun (WGS) entry which is preliminary data.</text>
</comment>
<dbReference type="AlphaFoldDB" id="A0A7W5BE73"/>
<feature type="compositionally biased region" description="Basic and acidic residues" evidence="1">
    <location>
        <begin position="49"/>
        <end position="83"/>
    </location>
</feature>
<evidence type="ECO:0000256" key="2">
    <source>
        <dbReference type="SAM" id="SignalP"/>
    </source>
</evidence>
<evidence type="ECO:0000313" key="3">
    <source>
        <dbReference type="EMBL" id="MBB3121308.1"/>
    </source>
</evidence>
<reference evidence="3 4" key="1">
    <citation type="submission" date="2020-08" db="EMBL/GenBank/DDBJ databases">
        <title>Genomic Encyclopedia of Type Strains, Phase III (KMG-III): the genomes of soil and plant-associated and newly described type strains.</title>
        <authorList>
            <person name="Whitman W."/>
        </authorList>
    </citation>
    <scope>NUCLEOTIDE SEQUENCE [LARGE SCALE GENOMIC DNA]</scope>
    <source>
        <strain evidence="3 4">CECT 8897</strain>
    </source>
</reference>
<dbReference type="RefSeq" id="WP_229426336.1">
    <property type="nucleotide sequence ID" value="NZ_JACHXD010000015.1"/>
</dbReference>
<name>A0A7W5BE73_9BURK</name>
<feature type="chain" id="PRO_5031198873" description="DUF4148 domain-containing protein" evidence="2">
    <location>
        <begin position="36"/>
        <end position="125"/>
    </location>
</feature>
<feature type="signal peptide" evidence="2">
    <location>
        <begin position="1"/>
        <end position="35"/>
    </location>
</feature>
<proteinExistence type="predicted"/>
<gene>
    <name evidence="3" type="ORF">FHS03_004386</name>
</gene>
<evidence type="ECO:0008006" key="5">
    <source>
        <dbReference type="Google" id="ProtNLM"/>
    </source>
</evidence>
<evidence type="ECO:0000313" key="4">
    <source>
        <dbReference type="Proteomes" id="UP000541535"/>
    </source>
</evidence>
<keyword evidence="2" id="KW-0732">Signal</keyword>